<gene>
    <name evidence="3" type="ORF">UFOVP1607_6</name>
    <name evidence="2" type="ORF">UFOVP352_5</name>
</gene>
<protein>
    <submittedName>
        <fullName evidence="2">Tail accessory factor GP4</fullName>
    </submittedName>
</protein>
<accession>A0A6J5M2A6</accession>
<sequence>MSWTKRQFIEQAFEEIGLAQYVFDLTPEQLDSARRRLDAMIAGWNANGVRINYPLPNSPQDSDLDEQSGVPDFANEAIYLNLAVRLGPSVGKNISPETRIASDMAYNNLANQVAFPTPERQMPRTMPRGAGQKPWRTYNNAFVDPPNQGINAGSDGRIEFQ</sequence>
<dbReference type="InterPro" id="IPR020362">
    <property type="entry name" value="Tail_accessory_Gp4"/>
</dbReference>
<dbReference type="Pfam" id="PF11650">
    <property type="entry name" value="P22_Tail-4"/>
    <property type="match status" value="1"/>
</dbReference>
<name>A0A6J5M2A6_9CAUD</name>
<dbReference type="EMBL" id="LR797466">
    <property type="protein sequence ID" value="CAB4218189.1"/>
    <property type="molecule type" value="Genomic_DNA"/>
</dbReference>
<organism evidence="2">
    <name type="scientific">uncultured Caudovirales phage</name>
    <dbReference type="NCBI Taxonomy" id="2100421"/>
    <lineage>
        <taxon>Viruses</taxon>
        <taxon>Duplodnaviria</taxon>
        <taxon>Heunggongvirae</taxon>
        <taxon>Uroviricota</taxon>
        <taxon>Caudoviricetes</taxon>
        <taxon>Peduoviridae</taxon>
        <taxon>Maltschvirus</taxon>
        <taxon>Maltschvirus maltsch</taxon>
    </lineage>
</organism>
<evidence type="ECO:0000313" key="3">
    <source>
        <dbReference type="EMBL" id="CAB4218189.1"/>
    </source>
</evidence>
<evidence type="ECO:0000256" key="1">
    <source>
        <dbReference type="SAM" id="MobiDB-lite"/>
    </source>
</evidence>
<evidence type="ECO:0000313" key="2">
    <source>
        <dbReference type="EMBL" id="CAB4139673.1"/>
    </source>
</evidence>
<dbReference type="EMBL" id="LR796365">
    <property type="protein sequence ID" value="CAB4139673.1"/>
    <property type="molecule type" value="Genomic_DNA"/>
</dbReference>
<dbReference type="Gene3D" id="1.10.3230.20">
    <property type="entry name" value="P22 tail accessory factor (Gp4)"/>
    <property type="match status" value="1"/>
</dbReference>
<feature type="region of interest" description="Disordered" evidence="1">
    <location>
        <begin position="119"/>
        <end position="161"/>
    </location>
</feature>
<dbReference type="InterPro" id="IPR038258">
    <property type="entry name" value="Gp4_sf"/>
</dbReference>
<reference evidence="2" key="1">
    <citation type="submission" date="2020-04" db="EMBL/GenBank/DDBJ databases">
        <authorList>
            <person name="Chiriac C."/>
            <person name="Salcher M."/>
            <person name="Ghai R."/>
            <person name="Kavagutti S V."/>
        </authorList>
    </citation>
    <scope>NUCLEOTIDE SEQUENCE</scope>
</reference>
<proteinExistence type="predicted"/>